<dbReference type="EMBL" id="MDTQ01000001">
    <property type="protein sequence ID" value="ODC02425.1"/>
    <property type="molecule type" value="Genomic_DNA"/>
</dbReference>
<feature type="region of interest" description="Disordered" evidence="7">
    <location>
        <begin position="342"/>
        <end position="371"/>
    </location>
</feature>
<dbReference type="PANTHER" id="PTHR43327">
    <property type="entry name" value="STOMATIN-LIKE PROTEIN 2, MITOCHONDRIAL"/>
    <property type="match status" value="1"/>
</dbReference>
<sequence length="398" mass="43292">MAWNEPGGNGNQHDPWSGGGRGGGRGPDKGPPDLDEALKKFQDKLGGLFGGSGGGGSSQRGGYGLVGIILALVFALWFVSGIYTVDQSEQAVVLRFGKYHETVGPGPHWNPALIDSVHKVNTTRIRSVSQKATMLTEDENIVQVSISVQYAVDDPKAFLLNVRNPESSLENALDSALRHEVGSSTMNSILTEGREVLATHITSRLGGYLKNYGVGLGLRAVNVENTQAPDQVQDAFDDVIRAREDREKTINQARGYENQVIPQAQGEAQRIREQAQGYKQSVIAAANGEAQRFTDLLAEYQKAPAVTRERLYIQSMQSVMTRSSKVMVNQDKGNNMLYLPLDRLQGGTRSGSSTSGSHSASSAQQTSLNPSQMDELANEVVQRLNRRQNNNGIRREGR</sequence>
<evidence type="ECO:0000256" key="7">
    <source>
        <dbReference type="SAM" id="MobiDB-lite"/>
    </source>
</evidence>
<comment type="similarity">
    <text evidence="2 6">Belongs to the band 7/mec-2 family. HflK subfamily.</text>
</comment>
<proteinExistence type="inferred from homology"/>
<comment type="function">
    <text evidence="6">HflC and HflK could encode or regulate a protease.</text>
</comment>
<feature type="domain" description="Band 7" evidence="8">
    <location>
        <begin position="80"/>
        <end position="240"/>
    </location>
</feature>
<dbReference type="RefSeq" id="WP_068996810.1">
    <property type="nucleotide sequence ID" value="NZ_MDTQ01000001.1"/>
</dbReference>
<dbReference type="OrthoDB" id="9779595at2"/>
<dbReference type="InterPro" id="IPR036013">
    <property type="entry name" value="Band_7/SPFH_dom_sf"/>
</dbReference>
<name>A0A1E2V6Z5_9GAMM</name>
<evidence type="ECO:0000256" key="6">
    <source>
        <dbReference type="RuleBase" id="RU364113"/>
    </source>
</evidence>
<organism evidence="9 10">
    <name type="scientific">Terasakiispira papahanaumokuakeensis</name>
    <dbReference type="NCBI Taxonomy" id="197479"/>
    <lineage>
        <taxon>Bacteria</taxon>
        <taxon>Pseudomonadati</taxon>
        <taxon>Pseudomonadota</taxon>
        <taxon>Gammaproteobacteria</taxon>
        <taxon>Oceanospirillales</taxon>
        <taxon>Terasakiispira</taxon>
    </lineage>
</organism>
<dbReference type="Gene3D" id="3.30.479.30">
    <property type="entry name" value="Band 7 domain"/>
    <property type="match status" value="1"/>
</dbReference>
<keyword evidence="10" id="KW-1185">Reference proteome</keyword>
<dbReference type="InterPro" id="IPR001107">
    <property type="entry name" value="Band_7"/>
</dbReference>
<evidence type="ECO:0000256" key="1">
    <source>
        <dbReference type="ARBA" id="ARBA00004167"/>
    </source>
</evidence>
<dbReference type="Proteomes" id="UP000094291">
    <property type="component" value="Unassembled WGS sequence"/>
</dbReference>
<dbReference type="PANTHER" id="PTHR43327:SF2">
    <property type="entry name" value="MODULATOR OF FTSH PROTEASE HFLK"/>
    <property type="match status" value="1"/>
</dbReference>
<dbReference type="CDD" id="cd03404">
    <property type="entry name" value="SPFH_HflK"/>
    <property type="match status" value="1"/>
</dbReference>
<keyword evidence="5 6" id="KW-0472">Membrane</keyword>
<protein>
    <recommendedName>
        <fullName evidence="6">Protein HflK</fullName>
    </recommendedName>
</protein>
<feature type="compositionally biased region" description="Basic and acidic residues" evidence="7">
    <location>
        <begin position="26"/>
        <end position="36"/>
    </location>
</feature>
<evidence type="ECO:0000259" key="8">
    <source>
        <dbReference type="SMART" id="SM00244"/>
    </source>
</evidence>
<dbReference type="SUPFAM" id="SSF117892">
    <property type="entry name" value="Band 7/SPFH domain"/>
    <property type="match status" value="1"/>
</dbReference>
<dbReference type="GO" id="GO:0016020">
    <property type="term" value="C:membrane"/>
    <property type="evidence" value="ECO:0007669"/>
    <property type="project" value="UniProtKB-SubCell"/>
</dbReference>
<keyword evidence="4 6" id="KW-1133">Transmembrane helix</keyword>
<evidence type="ECO:0000256" key="4">
    <source>
        <dbReference type="ARBA" id="ARBA00022989"/>
    </source>
</evidence>
<dbReference type="InterPro" id="IPR020980">
    <property type="entry name" value="Membrane_HflK_N"/>
</dbReference>
<dbReference type="STRING" id="197479.BFW38_01580"/>
<evidence type="ECO:0000313" key="9">
    <source>
        <dbReference type="EMBL" id="ODC02425.1"/>
    </source>
</evidence>
<comment type="caution">
    <text evidence="9">The sequence shown here is derived from an EMBL/GenBank/DDBJ whole genome shotgun (WGS) entry which is preliminary data.</text>
</comment>
<evidence type="ECO:0000256" key="2">
    <source>
        <dbReference type="ARBA" id="ARBA00006971"/>
    </source>
</evidence>
<comment type="subunit">
    <text evidence="6">HflC and HflK may interact to form a multimeric complex.</text>
</comment>
<evidence type="ECO:0000256" key="3">
    <source>
        <dbReference type="ARBA" id="ARBA00022692"/>
    </source>
</evidence>
<accession>A0A1E2V6Z5</accession>
<dbReference type="Pfam" id="PF01145">
    <property type="entry name" value="Band_7"/>
    <property type="match status" value="1"/>
</dbReference>
<feature type="transmembrane region" description="Helical" evidence="6">
    <location>
        <begin position="63"/>
        <end position="85"/>
    </location>
</feature>
<dbReference type="SMART" id="SM00244">
    <property type="entry name" value="PHB"/>
    <property type="match status" value="1"/>
</dbReference>
<keyword evidence="3 6" id="KW-0812">Transmembrane</keyword>
<dbReference type="AlphaFoldDB" id="A0A1E2V6Z5"/>
<dbReference type="Pfam" id="PF12221">
    <property type="entry name" value="HflK_N"/>
    <property type="match status" value="1"/>
</dbReference>
<dbReference type="InterPro" id="IPR050710">
    <property type="entry name" value="Band7/mec-2_domain"/>
</dbReference>
<dbReference type="InterPro" id="IPR010201">
    <property type="entry name" value="HflK"/>
</dbReference>
<evidence type="ECO:0000256" key="5">
    <source>
        <dbReference type="ARBA" id="ARBA00023136"/>
    </source>
</evidence>
<gene>
    <name evidence="9" type="ORF">BFW38_01580</name>
</gene>
<reference evidence="9 10" key="1">
    <citation type="submission" date="2016-08" db="EMBL/GenBank/DDBJ databases">
        <authorList>
            <person name="Seilhamer J.J."/>
        </authorList>
    </citation>
    <scope>NUCLEOTIDE SEQUENCE [LARGE SCALE GENOMIC DNA]</scope>
    <source>
        <strain evidence="9 10">PH27A</strain>
    </source>
</reference>
<dbReference type="NCBIfam" id="TIGR01933">
    <property type="entry name" value="hflK"/>
    <property type="match status" value="1"/>
</dbReference>
<evidence type="ECO:0000313" key="10">
    <source>
        <dbReference type="Proteomes" id="UP000094291"/>
    </source>
</evidence>
<comment type="subcellular location">
    <subcellularLocation>
        <location evidence="1">Membrane</location>
        <topology evidence="1">Single-pass membrane protein</topology>
    </subcellularLocation>
</comment>
<feature type="compositionally biased region" description="Low complexity" evidence="7">
    <location>
        <begin position="345"/>
        <end position="367"/>
    </location>
</feature>
<feature type="region of interest" description="Disordered" evidence="7">
    <location>
        <begin position="1"/>
        <end position="36"/>
    </location>
</feature>